<protein>
    <recommendedName>
        <fullName evidence="3">PLAT domain-containing protein</fullName>
    </recommendedName>
</protein>
<evidence type="ECO:0000313" key="4">
    <source>
        <dbReference type="EMBL" id="KAF3498328.1"/>
    </source>
</evidence>
<feature type="domain" description="PLAT" evidence="3">
    <location>
        <begin position="276"/>
        <end position="403"/>
    </location>
</feature>
<evidence type="ECO:0000256" key="2">
    <source>
        <dbReference type="SAM" id="SignalP"/>
    </source>
</evidence>
<name>A0ABQ7AL38_BRACR</name>
<dbReference type="SUPFAM" id="SSF49723">
    <property type="entry name" value="Lipase/lipooxygenase domain (PLAT/LH2 domain)"/>
    <property type="match status" value="2"/>
</dbReference>
<dbReference type="EMBL" id="QGKV02002055">
    <property type="protein sequence ID" value="KAF3498328.1"/>
    <property type="molecule type" value="Genomic_DNA"/>
</dbReference>
<evidence type="ECO:0000313" key="5">
    <source>
        <dbReference type="Proteomes" id="UP000266723"/>
    </source>
</evidence>
<dbReference type="Gene3D" id="2.60.60.20">
    <property type="entry name" value="PLAT/LH2 domain"/>
    <property type="match status" value="2"/>
</dbReference>
<keyword evidence="5" id="KW-1185">Reference proteome</keyword>
<comment type="caution">
    <text evidence="1">Lacks conserved residue(s) required for the propagation of feature annotation.</text>
</comment>
<evidence type="ECO:0000259" key="3">
    <source>
        <dbReference type="PROSITE" id="PS50095"/>
    </source>
</evidence>
<sequence length="407" mass="44776">MARHDIHLLFVLIATISVVALASVCPPNLIIIPILALFVSSSLDAAENCHYTISVKTGSRHDSGTDAVIGIVLADKSGKYIEIKNLVSWGGNMEPGRDYFENYYLDIFTGTEQCLPTTICFMTLNSDGSGHKPGWYAANVDVKTTKTGTPSKYQHFTVEQWLANSEPPYLLYAERDNCPSGIKKSPYSIIYDKTTYNGLRFKQTPELYSIISKLAPPTQHGDGNSLPSNVPAALLGWGRGGDGLGRFRNVSETAGTAKFSRFPSPPPYPYLSPYPYLCNIDVQTGTRADSGTDAVIGIVLADQSEEYIEIKDLANWGGKMPEGHDYFENGNLDIFSGTERCLPGPVCFMRLNSDNSGYKPGWYVVYVDVTTSKPGSVSKQQRFTVEQWLAVDEPPNQLYAERSNCPV</sequence>
<feature type="chain" id="PRO_5045871735" description="PLAT domain-containing protein" evidence="2">
    <location>
        <begin position="23"/>
        <end position="407"/>
    </location>
</feature>
<evidence type="ECO:0000256" key="1">
    <source>
        <dbReference type="PROSITE-ProRule" id="PRU00152"/>
    </source>
</evidence>
<dbReference type="PANTHER" id="PTHR31718:SF64">
    <property type="entry name" value="OS10G0361900 PROTEIN"/>
    <property type="match status" value="1"/>
</dbReference>
<feature type="domain" description="PLAT" evidence="3">
    <location>
        <begin position="49"/>
        <end position="176"/>
    </location>
</feature>
<proteinExistence type="predicted"/>
<reference evidence="4 5" key="1">
    <citation type="journal article" date="2020" name="BMC Genomics">
        <title>Intraspecific diversification of the crop wild relative Brassica cretica Lam. using demographic model selection.</title>
        <authorList>
            <person name="Kioukis A."/>
            <person name="Michalopoulou V.A."/>
            <person name="Briers L."/>
            <person name="Pirintsos S."/>
            <person name="Studholme D.J."/>
            <person name="Pavlidis P."/>
            <person name="Sarris P.F."/>
        </authorList>
    </citation>
    <scope>NUCLEOTIDE SEQUENCE [LARGE SCALE GENOMIC DNA]</scope>
    <source>
        <strain evidence="5">cv. PFS-1207/04</strain>
    </source>
</reference>
<dbReference type="Proteomes" id="UP000266723">
    <property type="component" value="Unassembled WGS sequence"/>
</dbReference>
<keyword evidence="2" id="KW-0732">Signal</keyword>
<feature type="signal peptide" evidence="2">
    <location>
        <begin position="1"/>
        <end position="22"/>
    </location>
</feature>
<dbReference type="InterPro" id="IPR036392">
    <property type="entry name" value="PLAT/LH2_dom_sf"/>
</dbReference>
<dbReference type="InterPro" id="IPR001024">
    <property type="entry name" value="PLAT/LH2_dom"/>
</dbReference>
<gene>
    <name evidence="4" type="ORF">DY000_02057165</name>
</gene>
<dbReference type="Pfam" id="PF01477">
    <property type="entry name" value="PLAT"/>
    <property type="match status" value="2"/>
</dbReference>
<dbReference type="PROSITE" id="PS50095">
    <property type="entry name" value="PLAT"/>
    <property type="match status" value="2"/>
</dbReference>
<comment type="caution">
    <text evidence="4">The sequence shown here is derived from an EMBL/GenBank/DDBJ whole genome shotgun (WGS) entry which is preliminary data.</text>
</comment>
<organism evidence="4 5">
    <name type="scientific">Brassica cretica</name>
    <name type="common">Mustard</name>
    <dbReference type="NCBI Taxonomy" id="69181"/>
    <lineage>
        <taxon>Eukaryota</taxon>
        <taxon>Viridiplantae</taxon>
        <taxon>Streptophyta</taxon>
        <taxon>Embryophyta</taxon>
        <taxon>Tracheophyta</taxon>
        <taxon>Spermatophyta</taxon>
        <taxon>Magnoliopsida</taxon>
        <taxon>eudicotyledons</taxon>
        <taxon>Gunneridae</taxon>
        <taxon>Pentapetalae</taxon>
        <taxon>rosids</taxon>
        <taxon>malvids</taxon>
        <taxon>Brassicales</taxon>
        <taxon>Brassicaceae</taxon>
        <taxon>Brassiceae</taxon>
        <taxon>Brassica</taxon>
    </lineage>
</organism>
<accession>A0ABQ7AL38</accession>
<dbReference type="PANTHER" id="PTHR31718">
    <property type="entry name" value="PLAT DOMAIN-CONTAINING PROTEIN"/>
    <property type="match status" value="1"/>
</dbReference>